<dbReference type="InterPro" id="IPR013324">
    <property type="entry name" value="RNA_pol_sigma_r3/r4-like"/>
</dbReference>
<keyword evidence="8" id="KW-1185">Reference proteome</keyword>
<comment type="similarity">
    <text evidence="1">Belongs to the sigma-70 factor family. ECF subfamily.</text>
</comment>
<dbReference type="PANTHER" id="PTHR43133:SF25">
    <property type="entry name" value="RNA POLYMERASE SIGMA FACTOR RFAY-RELATED"/>
    <property type="match status" value="1"/>
</dbReference>
<keyword evidence="2" id="KW-0805">Transcription regulation</keyword>
<name>A0AA50DHZ9_9GAMM</name>
<proteinExistence type="inferred from homology"/>
<evidence type="ECO:0000256" key="2">
    <source>
        <dbReference type="ARBA" id="ARBA00023015"/>
    </source>
</evidence>
<dbReference type="Pfam" id="PF04542">
    <property type="entry name" value="Sigma70_r2"/>
    <property type="match status" value="1"/>
</dbReference>
<dbReference type="Proteomes" id="UP001228139">
    <property type="component" value="Chromosome"/>
</dbReference>
<dbReference type="InterPro" id="IPR013249">
    <property type="entry name" value="RNA_pol_sigma70_r4_t2"/>
</dbReference>
<dbReference type="SUPFAM" id="SSF88946">
    <property type="entry name" value="Sigma2 domain of RNA polymerase sigma factors"/>
    <property type="match status" value="1"/>
</dbReference>
<reference evidence="7 8" key="1">
    <citation type="submission" date="2023-07" db="EMBL/GenBank/DDBJ databases">
        <title>Pathogenic bacteria of pear tree diseases.</title>
        <authorList>
            <person name="Zhang Z."/>
            <person name="He L."/>
            <person name="Huang R."/>
        </authorList>
    </citation>
    <scope>NUCLEOTIDE SEQUENCE [LARGE SCALE GENOMIC DNA]</scope>
    <source>
        <strain evidence="7 8">DE2</strain>
    </source>
</reference>
<dbReference type="AlphaFoldDB" id="A0AA50DHZ9"/>
<feature type="domain" description="RNA polymerase sigma factor 70 region 4 type 2" evidence="6">
    <location>
        <begin position="103"/>
        <end position="152"/>
    </location>
</feature>
<dbReference type="RefSeq" id="WP_306208219.1">
    <property type="nucleotide sequence ID" value="NZ_CP132353.1"/>
</dbReference>
<dbReference type="CDD" id="cd06171">
    <property type="entry name" value="Sigma70_r4"/>
    <property type="match status" value="1"/>
</dbReference>
<evidence type="ECO:0000259" key="5">
    <source>
        <dbReference type="Pfam" id="PF04542"/>
    </source>
</evidence>
<evidence type="ECO:0000256" key="3">
    <source>
        <dbReference type="ARBA" id="ARBA00023082"/>
    </source>
</evidence>
<dbReference type="InterPro" id="IPR013325">
    <property type="entry name" value="RNA_pol_sigma_r2"/>
</dbReference>
<dbReference type="GO" id="GO:0003677">
    <property type="term" value="F:DNA binding"/>
    <property type="evidence" value="ECO:0007669"/>
    <property type="project" value="InterPro"/>
</dbReference>
<evidence type="ECO:0000313" key="8">
    <source>
        <dbReference type="Proteomes" id="UP001228139"/>
    </source>
</evidence>
<evidence type="ECO:0000313" key="7">
    <source>
        <dbReference type="EMBL" id="WLS78394.1"/>
    </source>
</evidence>
<dbReference type="InterPro" id="IPR036388">
    <property type="entry name" value="WH-like_DNA-bd_sf"/>
</dbReference>
<evidence type="ECO:0000256" key="4">
    <source>
        <dbReference type="ARBA" id="ARBA00023163"/>
    </source>
</evidence>
<evidence type="ECO:0000256" key="1">
    <source>
        <dbReference type="ARBA" id="ARBA00010641"/>
    </source>
</evidence>
<dbReference type="GO" id="GO:0006352">
    <property type="term" value="P:DNA-templated transcription initiation"/>
    <property type="evidence" value="ECO:0007669"/>
    <property type="project" value="InterPro"/>
</dbReference>
<feature type="domain" description="RNA polymerase sigma-70 region 2" evidence="5">
    <location>
        <begin position="9"/>
        <end position="75"/>
    </location>
</feature>
<dbReference type="EMBL" id="CP132353">
    <property type="protein sequence ID" value="WLS78394.1"/>
    <property type="molecule type" value="Genomic_DNA"/>
</dbReference>
<dbReference type="Gene3D" id="1.10.10.10">
    <property type="entry name" value="Winged helix-like DNA-binding domain superfamily/Winged helix DNA-binding domain"/>
    <property type="match status" value="1"/>
</dbReference>
<dbReference type="InterPro" id="IPR007627">
    <property type="entry name" value="RNA_pol_sigma70_r2"/>
</dbReference>
<organism evidence="7 8">
    <name type="scientific">Erwinia pyri</name>
    <dbReference type="NCBI Taxonomy" id="3062598"/>
    <lineage>
        <taxon>Bacteria</taxon>
        <taxon>Pseudomonadati</taxon>
        <taxon>Pseudomonadota</taxon>
        <taxon>Gammaproteobacteria</taxon>
        <taxon>Enterobacterales</taxon>
        <taxon>Erwiniaceae</taxon>
        <taxon>Erwinia</taxon>
    </lineage>
</organism>
<protein>
    <submittedName>
        <fullName evidence="7">Sigma-70 family RNA polymerase sigma factor</fullName>
    </submittedName>
</protein>
<dbReference type="KEGG" id="epi:Q3V30_18340"/>
<dbReference type="SUPFAM" id="SSF88659">
    <property type="entry name" value="Sigma3 and sigma4 domains of RNA polymerase sigma factors"/>
    <property type="match status" value="1"/>
</dbReference>
<dbReference type="InterPro" id="IPR039425">
    <property type="entry name" value="RNA_pol_sigma-70-like"/>
</dbReference>
<keyword evidence="3" id="KW-0731">Sigma factor</keyword>
<dbReference type="GO" id="GO:0016987">
    <property type="term" value="F:sigma factor activity"/>
    <property type="evidence" value="ECO:0007669"/>
    <property type="project" value="UniProtKB-KW"/>
</dbReference>
<keyword evidence="4" id="KW-0804">Transcription</keyword>
<sequence>MPPLTDQQIRDVLPHLQRFALWLTRNPHSAEDLVQGCLTKALSRWPGYRGEESLRAWLFAILYRQFIDGERRRKRYQRILGFFTGEEPAGDSAETLAIADETLQQFAQLSADARALLLLISVEGMSYQEAATALAIPLGTVMSRLSRARKQLHQHLDGQTPAVAFRRVK</sequence>
<dbReference type="NCBIfam" id="TIGR02937">
    <property type="entry name" value="sigma70-ECF"/>
    <property type="match status" value="1"/>
</dbReference>
<dbReference type="Gene3D" id="1.10.1740.10">
    <property type="match status" value="1"/>
</dbReference>
<evidence type="ECO:0000259" key="6">
    <source>
        <dbReference type="Pfam" id="PF08281"/>
    </source>
</evidence>
<accession>A0AA50DHZ9</accession>
<dbReference type="PANTHER" id="PTHR43133">
    <property type="entry name" value="RNA POLYMERASE ECF-TYPE SIGMA FACTO"/>
    <property type="match status" value="1"/>
</dbReference>
<gene>
    <name evidence="7" type="ORF">Q3V30_18340</name>
</gene>
<dbReference type="InterPro" id="IPR014284">
    <property type="entry name" value="RNA_pol_sigma-70_dom"/>
</dbReference>
<dbReference type="Pfam" id="PF08281">
    <property type="entry name" value="Sigma70_r4_2"/>
    <property type="match status" value="1"/>
</dbReference>